<organism evidence="1 2">
    <name type="scientific">Rhizopus microsporus</name>
    <dbReference type="NCBI Taxonomy" id="58291"/>
    <lineage>
        <taxon>Eukaryota</taxon>
        <taxon>Fungi</taxon>
        <taxon>Fungi incertae sedis</taxon>
        <taxon>Mucoromycota</taxon>
        <taxon>Mucoromycotina</taxon>
        <taxon>Mucoromycetes</taxon>
        <taxon>Mucorales</taxon>
        <taxon>Mucorineae</taxon>
        <taxon>Rhizopodaceae</taxon>
        <taxon>Rhizopus</taxon>
    </lineage>
</organism>
<reference evidence="1 2" key="1">
    <citation type="journal article" date="2016" name="Proc. Natl. Acad. Sci. U.S.A.">
        <title>Lipid metabolic changes in an early divergent fungus govern the establishment of a mutualistic symbiosis with endobacteria.</title>
        <authorList>
            <person name="Lastovetsky O.A."/>
            <person name="Gaspar M.L."/>
            <person name="Mondo S.J."/>
            <person name="LaButti K.M."/>
            <person name="Sandor L."/>
            <person name="Grigoriev I.V."/>
            <person name="Henry S.A."/>
            <person name="Pawlowska T.E."/>
        </authorList>
    </citation>
    <scope>NUCLEOTIDE SEQUENCE [LARGE SCALE GENOMIC DNA]</scope>
    <source>
        <strain evidence="1 2">ATCC 11559</strain>
    </source>
</reference>
<proteinExistence type="predicted"/>
<gene>
    <name evidence="1" type="ORF">BCV71DRAFT_231918</name>
</gene>
<evidence type="ECO:0000313" key="1">
    <source>
        <dbReference type="EMBL" id="ORE21858.1"/>
    </source>
</evidence>
<evidence type="ECO:0000313" key="2">
    <source>
        <dbReference type="Proteomes" id="UP000242381"/>
    </source>
</evidence>
<sequence>MLKTIQVIIVSFVMIYKHILLSGSLDYAIIITERPNILRADDRNKEMSLPLHKVCLRKSCLHQFFPVTCDCQGLHGQVAYNKGYHGPFLLITLDKDVHPLEWEPQYFELIRAKQCAQCGHWII</sequence>
<protein>
    <submittedName>
        <fullName evidence="1">Uncharacterized protein</fullName>
    </submittedName>
</protein>
<accession>A0A1X0SCK4</accession>
<name>A0A1X0SCK4_RHIZD</name>
<dbReference type="EMBL" id="KV921273">
    <property type="protein sequence ID" value="ORE21858.1"/>
    <property type="molecule type" value="Genomic_DNA"/>
</dbReference>
<dbReference type="Proteomes" id="UP000242381">
    <property type="component" value="Unassembled WGS sequence"/>
</dbReference>
<dbReference type="AlphaFoldDB" id="A0A1X0SCK4"/>